<evidence type="ECO:0000313" key="7">
    <source>
        <dbReference type="Proteomes" id="UP000244060"/>
    </source>
</evidence>
<dbReference type="Gene3D" id="1.10.30.50">
    <property type="match status" value="1"/>
</dbReference>
<protein>
    <recommendedName>
        <fullName evidence="4">Putative HNH nuclease YajD</fullName>
    </recommendedName>
</protein>
<dbReference type="SMART" id="SM00507">
    <property type="entry name" value="HNHc"/>
    <property type="match status" value="1"/>
</dbReference>
<dbReference type="CDD" id="cd00085">
    <property type="entry name" value="HNHc"/>
    <property type="match status" value="1"/>
</dbReference>
<sequence length="137" mass="14611">MIRKLCCAPGCEELAPTGQAHCPDHAAEAEAKARARKARAKAGAAAQAGAAFYATGRWRRARARFLAAHPLCADCAGLGLVVAAAEVDHIRPHRGDPGLMWDRANWQPLCRPCHSRKTAREVFHPPGGIAKSEGSAR</sequence>
<dbReference type="GO" id="GO:0005829">
    <property type="term" value="C:cytosol"/>
    <property type="evidence" value="ECO:0007669"/>
    <property type="project" value="TreeGrafter"/>
</dbReference>
<evidence type="ECO:0000256" key="2">
    <source>
        <dbReference type="ARBA" id="ARBA00022801"/>
    </source>
</evidence>
<evidence type="ECO:0000313" key="6">
    <source>
        <dbReference type="EMBL" id="PTR15379.1"/>
    </source>
</evidence>
<dbReference type="OrthoDB" id="5292295at2"/>
<keyword evidence="7" id="KW-1185">Reference proteome</keyword>
<keyword evidence="2" id="KW-0378">Hydrolase</keyword>
<dbReference type="InterPro" id="IPR003615">
    <property type="entry name" value="HNH_nuc"/>
</dbReference>
<keyword evidence="1" id="KW-0540">Nuclease</keyword>
<accession>A0A2T5JYZ6</accession>
<dbReference type="EMBL" id="QAOT01000014">
    <property type="protein sequence ID" value="PTR15379.1"/>
    <property type="molecule type" value="Genomic_DNA"/>
</dbReference>
<dbReference type="GO" id="GO:0008270">
    <property type="term" value="F:zinc ion binding"/>
    <property type="evidence" value="ECO:0007669"/>
    <property type="project" value="InterPro"/>
</dbReference>
<evidence type="ECO:0000256" key="1">
    <source>
        <dbReference type="ARBA" id="ARBA00022722"/>
    </source>
</evidence>
<dbReference type="Pfam" id="PF01844">
    <property type="entry name" value="HNH"/>
    <property type="match status" value="1"/>
</dbReference>
<dbReference type="RefSeq" id="WP_108221479.1">
    <property type="nucleotide sequence ID" value="NZ_CP090021.1"/>
</dbReference>
<dbReference type="GO" id="GO:0004519">
    <property type="term" value="F:endonuclease activity"/>
    <property type="evidence" value="ECO:0007669"/>
    <property type="project" value="InterPro"/>
</dbReference>
<dbReference type="PANTHER" id="PTHR41286">
    <property type="entry name" value="HNH NUCLEASE YAJD-RELATED"/>
    <property type="match status" value="1"/>
</dbReference>
<organism evidence="6 7">
    <name type="scientific">Cereibacter azotoformans</name>
    <dbReference type="NCBI Taxonomy" id="43057"/>
    <lineage>
        <taxon>Bacteria</taxon>
        <taxon>Pseudomonadati</taxon>
        <taxon>Pseudomonadota</taxon>
        <taxon>Alphaproteobacteria</taxon>
        <taxon>Rhodobacterales</taxon>
        <taxon>Paracoccaceae</taxon>
        <taxon>Cereibacter</taxon>
    </lineage>
</organism>
<dbReference type="PANTHER" id="PTHR41286:SF1">
    <property type="entry name" value="HNH NUCLEASE YAJD-RELATED"/>
    <property type="match status" value="1"/>
</dbReference>
<dbReference type="GO" id="GO:0003676">
    <property type="term" value="F:nucleic acid binding"/>
    <property type="evidence" value="ECO:0007669"/>
    <property type="project" value="InterPro"/>
</dbReference>
<evidence type="ECO:0000259" key="5">
    <source>
        <dbReference type="SMART" id="SM00507"/>
    </source>
</evidence>
<name>A0A2T5JYZ6_9RHOB</name>
<gene>
    <name evidence="6" type="ORF">C8J28_114100</name>
</gene>
<dbReference type="GO" id="GO:0016787">
    <property type="term" value="F:hydrolase activity"/>
    <property type="evidence" value="ECO:0007669"/>
    <property type="project" value="UniProtKB-KW"/>
</dbReference>
<evidence type="ECO:0000256" key="3">
    <source>
        <dbReference type="ARBA" id="ARBA00038412"/>
    </source>
</evidence>
<dbReference type="AlphaFoldDB" id="A0A2T5JYZ6"/>
<evidence type="ECO:0000256" key="4">
    <source>
        <dbReference type="ARBA" id="ARBA00040194"/>
    </source>
</evidence>
<dbReference type="InterPro" id="IPR002711">
    <property type="entry name" value="HNH"/>
</dbReference>
<dbReference type="Proteomes" id="UP000244060">
    <property type="component" value="Unassembled WGS sequence"/>
</dbReference>
<comment type="similarity">
    <text evidence="3">Belongs to the HNH nuclease family.</text>
</comment>
<proteinExistence type="inferred from homology"/>
<reference evidence="6 7" key="1">
    <citation type="submission" date="2018-04" db="EMBL/GenBank/DDBJ databases">
        <title>Genomic Encyclopedia of Type Strains, Phase III (KMG-III): the genomes of soil and plant-associated and newly described type strains.</title>
        <authorList>
            <person name="Whitman W."/>
        </authorList>
    </citation>
    <scope>NUCLEOTIDE SEQUENCE [LARGE SCALE GENOMIC DNA]</scope>
    <source>
        <strain evidence="6 7">KA25</strain>
    </source>
</reference>
<comment type="caution">
    <text evidence="6">The sequence shown here is derived from an EMBL/GenBank/DDBJ whole genome shotgun (WGS) entry which is preliminary data.</text>
</comment>
<feature type="domain" description="HNH nuclease" evidence="5">
    <location>
        <begin position="60"/>
        <end position="115"/>
    </location>
</feature>